<evidence type="ECO:0000313" key="1">
    <source>
        <dbReference type="EMBL" id="MBP2323307.1"/>
    </source>
</evidence>
<protein>
    <recommendedName>
        <fullName evidence="3">DUF4352 domain-containing protein</fullName>
    </recommendedName>
</protein>
<proteinExistence type="predicted"/>
<dbReference type="Proteomes" id="UP001519332">
    <property type="component" value="Unassembled WGS sequence"/>
</dbReference>
<evidence type="ECO:0008006" key="3">
    <source>
        <dbReference type="Google" id="ProtNLM"/>
    </source>
</evidence>
<accession>A0ABS4TFW2</accession>
<evidence type="ECO:0000313" key="2">
    <source>
        <dbReference type="Proteomes" id="UP001519332"/>
    </source>
</evidence>
<organism evidence="1 2">
    <name type="scientific">Kibdelosporangium banguiense</name>
    <dbReference type="NCBI Taxonomy" id="1365924"/>
    <lineage>
        <taxon>Bacteria</taxon>
        <taxon>Bacillati</taxon>
        <taxon>Actinomycetota</taxon>
        <taxon>Actinomycetes</taxon>
        <taxon>Pseudonocardiales</taxon>
        <taxon>Pseudonocardiaceae</taxon>
        <taxon>Kibdelosporangium</taxon>
    </lineage>
</organism>
<sequence length="141" mass="14784">MTGPATAPITLPDDIQVQIVSATSGAADPAIYDSDPTENTLATITTEITNRSNATFSFPAEKSSVRASLLYGVNRYKATGWAVSNGGASDLPGQLVAGTSAKMTSKFTLRKEGLDSVVFQFSPNGDTAADATFTDVQKLFR</sequence>
<comment type="caution">
    <text evidence="1">The sequence shown here is derived from an EMBL/GenBank/DDBJ whole genome shotgun (WGS) entry which is preliminary data.</text>
</comment>
<keyword evidence="2" id="KW-1185">Reference proteome</keyword>
<name>A0ABS4TFW2_9PSEU</name>
<dbReference type="EMBL" id="JAGINW010000001">
    <property type="protein sequence ID" value="MBP2323307.1"/>
    <property type="molecule type" value="Genomic_DNA"/>
</dbReference>
<gene>
    <name evidence="1" type="ORF">JOF56_003692</name>
</gene>
<reference evidence="1 2" key="1">
    <citation type="submission" date="2021-03" db="EMBL/GenBank/DDBJ databases">
        <title>Sequencing the genomes of 1000 actinobacteria strains.</title>
        <authorList>
            <person name="Klenk H.-P."/>
        </authorList>
    </citation>
    <scope>NUCLEOTIDE SEQUENCE [LARGE SCALE GENOMIC DNA]</scope>
    <source>
        <strain evidence="1 2">DSM 46670</strain>
    </source>
</reference>
<dbReference type="RefSeq" id="WP_209639500.1">
    <property type="nucleotide sequence ID" value="NZ_JAGINW010000001.1"/>
</dbReference>